<keyword evidence="8" id="KW-1185">Reference proteome</keyword>
<dbReference type="SUPFAM" id="SSF101936">
    <property type="entry name" value="DNA-binding pseudobarrel domain"/>
    <property type="match status" value="1"/>
</dbReference>
<evidence type="ECO:0000256" key="3">
    <source>
        <dbReference type="ARBA" id="ARBA00023125"/>
    </source>
</evidence>
<comment type="subcellular location">
    <subcellularLocation>
        <location evidence="1">Nucleus</location>
    </subcellularLocation>
</comment>
<name>A0AAN9K256_CANGL</name>
<comment type="caution">
    <text evidence="7">The sequence shown here is derived from an EMBL/GenBank/DDBJ whole genome shotgun (WGS) entry which is preliminary data.</text>
</comment>
<keyword evidence="4" id="KW-0804">Transcription</keyword>
<evidence type="ECO:0000313" key="8">
    <source>
        <dbReference type="Proteomes" id="UP001367508"/>
    </source>
</evidence>
<accession>A0AAN9K256</accession>
<keyword evidence="3" id="KW-0238">DNA-binding</keyword>
<sequence length="242" mass="27599">MHLDGRKGALQLIVVFPKTSVSCICPKADAIIALEDESGEQYETKYLAQKMGLSGGWRGFSLAHNLLVMDVLIFHLVQPSKFKVYIIRSQRWDEVDGALGLLKLDDCRTQRDEVDGAIVKCGMVLMAFYQLENTGKDICSGIRFSESAISFEQVTGVENFSVVVNGLVIDSELWKYLRTNRKLTICEDSFVIWDKTLKAFEAMGMHVSFLLIRLEQLKKLALELKRYKEARLDRERAEEEHK</sequence>
<dbReference type="GO" id="GO:0005634">
    <property type="term" value="C:nucleus"/>
    <property type="evidence" value="ECO:0007669"/>
    <property type="project" value="UniProtKB-SubCell"/>
</dbReference>
<dbReference type="PROSITE" id="PS50863">
    <property type="entry name" value="B3"/>
    <property type="match status" value="1"/>
</dbReference>
<reference evidence="7 8" key="1">
    <citation type="submission" date="2024-01" db="EMBL/GenBank/DDBJ databases">
        <title>The genomes of 5 underutilized Papilionoideae crops provide insights into root nodulation and disease resistanc.</title>
        <authorList>
            <person name="Jiang F."/>
        </authorList>
    </citation>
    <scope>NUCLEOTIDE SEQUENCE [LARGE SCALE GENOMIC DNA]</scope>
    <source>
        <strain evidence="7">LVBAO_FW01</strain>
        <tissue evidence="7">Leaves</tissue>
    </source>
</reference>
<dbReference type="PANTHER" id="PTHR31391:SF101">
    <property type="entry name" value="B3 DOMAIN-CONTAINING PROTEIN OS01G0234100"/>
    <property type="match status" value="1"/>
</dbReference>
<organism evidence="7 8">
    <name type="scientific">Canavalia gladiata</name>
    <name type="common">Sword bean</name>
    <name type="synonym">Dolichos gladiatus</name>
    <dbReference type="NCBI Taxonomy" id="3824"/>
    <lineage>
        <taxon>Eukaryota</taxon>
        <taxon>Viridiplantae</taxon>
        <taxon>Streptophyta</taxon>
        <taxon>Embryophyta</taxon>
        <taxon>Tracheophyta</taxon>
        <taxon>Spermatophyta</taxon>
        <taxon>Magnoliopsida</taxon>
        <taxon>eudicotyledons</taxon>
        <taxon>Gunneridae</taxon>
        <taxon>Pentapetalae</taxon>
        <taxon>rosids</taxon>
        <taxon>fabids</taxon>
        <taxon>Fabales</taxon>
        <taxon>Fabaceae</taxon>
        <taxon>Papilionoideae</taxon>
        <taxon>50 kb inversion clade</taxon>
        <taxon>NPAAA clade</taxon>
        <taxon>indigoferoid/millettioid clade</taxon>
        <taxon>Phaseoleae</taxon>
        <taxon>Canavalia</taxon>
    </lineage>
</organism>
<protein>
    <recommendedName>
        <fullName evidence="6">TF-B3 domain-containing protein</fullName>
    </recommendedName>
</protein>
<keyword evidence="5" id="KW-0539">Nucleus</keyword>
<gene>
    <name evidence="7" type="ORF">VNO77_41812</name>
</gene>
<evidence type="ECO:0000256" key="1">
    <source>
        <dbReference type="ARBA" id="ARBA00004123"/>
    </source>
</evidence>
<dbReference type="CDD" id="cd10017">
    <property type="entry name" value="B3_DNA"/>
    <property type="match status" value="1"/>
</dbReference>
<dbReference type="GO" id="GO:0003677">
    <property type="term" value="F:DNA binding"/>
    <property type="evidence" value="ECO:0007669"/>
    <property type="project" value="UniProtKB-KW"/>
</dbReference>
<dbReference type="AlphaFoldDB" id="A0AAN9K256"/>
<dbReference type="InterPro" id="IPR044837">
    <property type="entry name" value="REM16-like"/>
</dbReference>
<dbReference type="InterPro" id="IPR003340">
    <property type="entry name" value="B3_DNA-bd"/>
</dbReference>
<dbReference type="Pfam" id="PF02362">
    <property type="entry name" value="B3"/>
    <property type="match status" value="1"/>
</dbReference>
<feature type="domain" description="TF-B3" evidence="6">
    <location>
        <begin position="32"/>
        <end position="90"/>
    </location>
</feature>
<dbReference type="PANTHER" id="PTHR31391">
    <property type="entry name" value="B3 DOMAIN-CONTAINING PROTEIN OS11G0197600-RELATED"/>
    <property type="match status" value="1"/>
</dbReference>
<dbReference type="Proteomes" id="UP001367508">
    <property type="component" value="Unassembled WGS sequence"/>
</dbReference>
<dbReference type="Gene3D" id="2.40.330.10">
    <property type="entry name" value="DNA-binding pseudobarrel domain"/>
    <property type="match status" value="1"/>
</dbReference>
<dbReference type="EMBL" id="JAYMYQ010000010">
    <property type="protein sequence ID" value="KAK7308212.1"/>
    <property type="molecule type" value="Genomic_DNA"/>
</dbReference>
<evidence type="ECO:0000256" key="4">
    <source>
        <dbReference type="ARBA" id="ARBA00023163"/>
    </source>
</evidence>
<dbReference type="SMART" id="SM01019">
    <property type="entry name" value="B3"/>
    <property type="match status" value="1"/>
</dbReference>
<evidence type="ECO:0000256" key="5">
    <source>
        <dbReference type="ARBA" id="ARBA00023242"/>
    </source>
</evidence>
<keyword evidence="2" id="KW-0805">Transcription regulation</keyword>
<evidence type="ECO:0000256" key="2">
    <source>
        <dbReference type="ARBA" id="ARBA00023015"/>
    </source>
</evidence>
<evidence type="ECO:0000259" key="6">
    <source>
        <dbReference type="PROSITE" id="PS50863"/>
    </source>
</evidence>
<evidence type="ECO:0000313" key="7">
    <source>
        <dbReference type="EMBL" id="KAK7308212.1"/>
    </source>
</evidence>
<proteinExistence type="predicted"/>
<dbReference type="InterPro" id="IPR015300">
    <property type="entry name" value="DNA-bd_pseudobarrel_sf"/>
</dbReference>